<evidence type="ECO:0000256" key="2">
    <source>
        <dbReference type="SAM" id="MobiDB-lite"/>
    </source>
</evidence>
<evidence type="ECO:0000313" key="3">
    <source>
        <dbReference type="EMBL" id="CAD8347460.1"/>
    </source>
</evidence>
<keyword evidence="1" id="KW-0175">Coiled coil</keyword>
<sequence>MATILPRRAGAGSKLSAVPSGGSKSVPEPHALTKPEAQRISLADATLAPYQDEKLEIYRRHHEAMDVAFERARERRKLQHDEYDGKNREIAERLESIKQRTDGEVKRQEDRMKDFSSEFDESVIRQRKEWLSNLASNQGEVGRQGRAIGEDLTALDADIAAEGEACRADTTSETEPLAEELRRHADMLEQQAAGRAERHAEFKRVLATEFGRLRKRLTQEAKAREKQVAETSADLKKRCAELGERLQKQEAMAHEWLQDLQSRLEQERAKRTSSHEMIVQNMTTFMVDFEKHIAETHKMQEATRGTLLGMRTKLRSTDSP</sequence>
<reference evidence="3" key="1">
    <citation type="submission" date="2021-01" db="EMBL/GenBank/DDBJ databases">
        <authorList>
            <person name="Corre E."/>
            <person name="Pelletier E."/>
            <person name="Niang G."/>
            <person name="Scheremetjew M."/>
            <person name="Finn R."/>
            <person name="Kale V."/>
            <person name="Holt S."/>
            <person name="Cochrane G."/>
            <person name="Meng A."/>
            <person name="Brown T."/>
            <person name="Cohen L."/>
        </authorList>
    </citation>
    <scope>NUCLEOTIDE SEQUENCE</scope>
    <source>
        <strain evidence="3">Pbaha01</strain>
    </source>
</reference>
<evidence type="ECO:0000256" key="1">
    <source>
        <dbReference type="SAM" id="Coils"/>
    </source>
</evidence>
<organism evidence="3">
    <name type="scientific">Pyrodinium bahamense</name>
    <dbReference type="NCBI Taxonomy" id="73915"/>
    <lineage>
        <taxon>Eukaryota</taxon>
        <taxon>Sar</taxon>
        <taxon>Alveolata</taxon>
        <taxon>Dinophyceae</taxon>
        <taxon>Gonyaulacales</taxon>
        <taxon>Pyrocystaceae</taxon>
        <taxon>Pyrodinium</taxon>
    </lineage>
</organism>
<name>A0A7R9ZY85_9DINO</name>
<dbReference type="AlphaFoldDB" id="A0A7R9ZY85"/>
<protein>
    <submittedName>
        <fullName evidence="3">Uncharacterized protein</fullName>
    </submittedName>
</protein>
<gene>
    <name evidence="3" type="ORF">PBAH0796_LOCUS3199</name>
</gene>
<feature type="region of interest" description="Disordered" evidence="2">
    <location>
        <begin position="1"/>
        <end position="32"/>
    </location>
</feature>
<accession>A0A7R9ZY85</accession>
<proteinExistence type="predicted"/>
<feature type="coiled-coil region" evidence="1">
    <location>
        <begin position="214"/>
        <end position="252"/>
    </location>
</feature>
<dbReference type="EMBL" id="HBEG01005368">
    <property type="protein sequence ID" value="CAD8347460.1"/>
    <property type="molecule type" value="Transcribed_RNA"/>
</dbReference>